<accession>A0A8G2BTZ4</accession>
<dbReference type="GO" id="GO:0009279">
    <property type="term" value="C:cell outer membrane"/>
    <property type="evidence" value="ECO:0007669"/>
    <property type="project" value="UniProtKB-SubCell"/>
</dbReference>
<evidence type="ECO:0000256" key="2">
    <source>
        <dbReference type="ARBA" id="ARBA00007613"/>
    </source>
</evidence>
<evidence type="ECO:0000256" key="4">
    <source>
        <dbReference type="ARBA" id="ARBA00022452"/>
    </source>
</evidence>
<comment type="subcellular location">
    <subcellularLocation>
        <location evidence="1">Cell outer membrane</location>
    </subcellularLocation>
</comment>
<dbReference type="InterPro" id="IPR003423">
    <property type="entry name" value="OMP_efflux"/>
</dbReference>
<gene>
    <name evidence="9" type="ORF">SAMN05444001_101311</name>
</gene>
<dbReference type="Gene3D" id="1.20.1600.10">
    <property type="entry name" value="Outer membrane efflux proteins (OEP)"/>
    <property type="match status" value="1"/>
</dbReference>
<feature type="coiled-coil region" evidence="8">
    <location>
        <begin position="222"/>
        <end position="256"/>
    </location>
</feature>
<dbReference type="Proteomes" id="UP000236725">
    <property type="component" value="Unassembled WGS sequence"/>
</dbReference>
<protein>
    <submittedName>
        <fullName evidence="9">Outer membrane protein TolC</fullName>
    </submittedName>
</protein>
<dbReference type="Pfam" id="PF02321">
    <property type="entry name" value="OEP"/>
    <property type="match status" value="2"/>
</dbReference>
<keyword evidence="7" id="KW-0998">Cell outer membrane</keyword>
<dbReference type="PANTHER" id="PTHR30026:SF5">
    <property type="entry name" value="ABC-TYPE EFFLUX SYSTEM SECRETIN COMPONENT"/>
    <property type="match status" value="1"/>
</dbReference>
<keyword evidence="5" id="KW-0812">Transmembrane</keyword>
<reference evidence="9 10" key="1">
    <citation type="submission" date="2016-10" db="EMBL/GenBank/DDBJ databases">
        <authorList>
            <person name="Varghese N."/>
            <person name="Submissions S."/>
        </authorList>
    </citation>
    <scope>NUCLEOTIDE SEQUENCE [LARGE SCALE GENOMIC DNA]</scope>
    <source>
        <strain evidence="9 10">DSM 29073</strain>
    </source>
</reference>
<comment type="similarity">
    <text evidence="2">Belongs to the outer membrane factor (OMF) (TC 1.B.17) family.</text>
</comment>
<comment type="caution">
    <text evidence="9">The sequence shown here is derived from an EMBL/GenBank/DDBJ whole genome shotgun (WGS) entry which is preliminary data.</text>
</comment>
<evidence type="ECO:0000256" key="5">
    <source>
        <dbReference type="ARBA" id="ARBA00022692"/>
    </source>
</evidence>
<evidence type="ECO:0000256" key="6">
    <source>
        <dbReference type="ARBA" id="ARBA00023136"/>
    </source>
</evidence>
<dbReference type="RefSeq" id="WP_103982255.1">
    <property type="nucleotide sequence ID" value="NZ_FNVS01000001.1"/>
</dbReference>
<evidence type="ECO:0000256" key="7">
    <source>
        <dbReference type="ARBA" id="ARBA00023237"/>
    </source>
</evidence>
<dbReference type="InterPro" id="IPR051906">
    <property type="entry name" value="TolC-like"/>
</dbReference>
<evidence type="ECO:0000313" key="9">
    <source>
        <dbReference type="EMBL" id="SEF46829.1"/>
    </source>
</evidence>
<sequence length="482" mass="54408">MVNNIACYGMLFLSFFPVSLIAQEEKLELSLEQSMELLHKENKSLKIAGKEVELARNEHQRLNSFWYPSLTAAGAYVHMSNPVEVKQPLDQFTEPAKDFVHTILPDDQFISSILDKIGANTLTFPLVSQNLTTIDANITWPVFTGGKRIYANKIGKTMVNLAEVNRNQVDATQQALLVTNYFGLRLGQRVVDVKEETFTSLKTHYEQALKLEQNGMINRAERLFAQVSMDEAKRELESARKDLSVAQQALKALLNMESEKDIQTTSSLFINDVIPPAQYFKEQIPTGNYLVTQLKLQESMAHDELQIGRSAYVPNIALFGKQTLYAHGVDKYLMPRTMIGVGFTWNIFDGLNREKKIRQAKLASQSLALGKEKAVTDLEVGVDKFYSQIQNALDNVKALNTTMEMSEELVRIRKKSFQEGMATSTEVVDAEVMLSKVKTAFLMAYYQYDVALISLLSVCGTPEAFQQYKAEGKTEHFIFSED</sequence>
<dbReference type="PANTHER" id="PTHR30026">
    <property type="entry name" value="OUTER MEMBRANE PROTEIN TOLC"/>
    <property type="match status" value="1"/>
</dbReference>
<dbReference type="SUPFAM" id="SSF56954">
    <property type="entry name" value="Outer membrane efflux proteins (OEP)"/>
    <property type="match status" value="1"/>
</dbReference>
<keyword evidence="3" id="KW-0813">Transport</keyword>
<dbReference type="EMBL" id="FNVS01000001">
    <property type="protein sequence ID" value="SEF46829.1"/>
    <property type="molecule type" value="Genomic_DNA"/>
</dbReference>
<keyword evidence="10" id="KW-1185">Reference proteome</keyword>
<proteinExistence type="inferred from homology"/>
<keyword evidence="6" id="KW-0472">Membrane</keyword>
<name>A0A8G2BTZ4_9BACT</name>
<dbReference type="AlphaFoldDB" id="A0A8G2BTZ4"/>
<dbReference type="GO" id="GO:0015562">
    <property type="term" value="F:efflux transmembrane transporter activity"/>
    <property type="evidence" value="ECO:0007669"/>
    <property type="project" value="InterPro"/>
</dbReference>
<evidence type="ECO:0000256" key="3">
    <source>
        <dbReference type="ARBA" id="ARBA00022448"/>
    </source>
</evidence>
<evidence type="ECO:0000313" key="10">
    <source>
        <dbReference type="Proteomes" id="UP000236725"/>
    </source>
</evidence>
<evidence type="ECO:0000256" key="1">
    <source>
        <dbReference type="ARBA" id="ARBA00004442"/>
    </source>
</evidence>
<dbReference type="GO" id="GO:1990281">
    <property type="term" value="C:efflux pump complex"/>
    <property type="evidence" value="ECO:0007669"/>
    <property type="project" value="TreeGrafter"/>
</dbReference>
<keyword evidence="8" id="KW-0175">Coiled coil</keyword>
<dbReference type="GO" id="GO:0015288">
    <property type="term" value="F:porin activity"/>
    <property type="evidence" value="ECO:0007669"/>
    <property type="project" value="TreeGrafter"/>
</dbReference>
<keyword evidence="4" id="KW-1134">Transmembrane beta strand</keyword>
<organism evidence="9 10">
    <name type="scientific">Parabacteroides chinchillae</name>
    <dbReference type="NCBI Taxonomy" id="871327"/>
    <lineage>
        <taxon>Bacteria</taxon>
        <taxon>Pseudomonadati</taxon>
        <taxon>Bacteroidota</taxon>
        <taxon>Bacteroidia</taxon>
        <taxon>Bacteroidales</taxon>
        <taxon>Tannerellaceae</taxon>
        <taxon>Parabacteroides</taxon>
    </lineage>
</organism>
<evidence type="ECO:0000256" key="8">
    <source>
        <dbReference type="SAM" id="Coils"/>
    </source>
</evidence>